<dbReference type="AlphaFoldDB" id="A0A7S2EHA5"/>
<proteinExistence type="predicted"/>
<accession>A0A7S2EHA5</accession>
<evidence type="ECO:0000256" key="1">
    <source>
        <dbReference type="SAM" id="Phobius"/>
    </source>
</evidence>
<keyword evidence="1" id="KW-1133">Transmembrane helix</keyword>
<feature type="transmembrane region" description="Helical" evidence="1">
    <location>
        <begin position="70"/>
        <end position="93"/>
    </location>
</feature>
<reference evidence="2" key="1">
    <citation type="submission" date="2021-01" db="EMBL/GenBank/DDBJ databases">
        <authorList>
            <person name="Corre E."/>
            <person name="Pelletier E."/>
            <person name="Niang G."/>
            <person name="Scheremetjew M."/>
            <person name="Finn R."/>
            <person name="Kale V."/>
            <person name="Holt S."/>
            <person name="Cochrane G."/>
            <person name="Meng A."/>
            <person name="Brown T."/>
            <person name="Cohen L."/>
        </authorList>
    </citation>
    <scope>NUCLEOTIDE SEQUENCE</scope>
    <source>
        <strain evidence="2">Grunow 1884</strain>
    </source>
</reference>
<protein>
    <submittedName>
        <fullName evidence="2">Uncharacterized protein</fullName>
    </submittedName>
</protein>
<evidence type="ECO:0000313" key="2">
    <source>
        <dbReference type="EMBL" id="CAD9335243.1"/>
    </source>
</evidence>
<sequence>MHESLFLFLRLESKLVNFSTNKLVHVMCPLKLLVEAHYFYCSNQQSLLFYLTLSFTDIPHNWWRTRCAQFAIVDAAILGLAVFIITLMHAVILKKNAMGSAAALADPASRFH</sequence>
<dbReference type="EMBL" id="HBGO01014202">
    <property type="protein sequence ID" value="CAD9335243.1"/>
    <property type="molecule type" value="Transcribed_RNA"/>
</dbReference>
<keyword evidence="1" id="KW-0812">Transmembrane</keyword>
<keyword evidence="1" id="KW-0472">Membrane</keyword>
<name>A0A7S2EHA5_TRICV</name>
<organism evidence="2">
    <name type="scientific">Trieres chinensis</name>
    <name type="common">Marine centric diatom</name>
    <name type="synonym">Odontella sinensis</name>
    <dbReference type="NCBI Taxonomy" id="1514140"/>
    <lineage>
        <taxon>Eukaryota</taxon>
        <taxon>Sar</taxon>
        <taxon>Stramenopiles</taxon>
        <taxon>Ochrophyta</taxon>
        <taxon>Bacillariophyta</taxon>
        <taxon>Mediophyceae</taxon>
        <taxon>Biddulphiophycidae</taxon>
        <taxon>Eupodiscales</taxon>
        <taxon>Parodontellaceae</taxon>
        <taxon>Trieres</taxon>
    </lineage>
</organism>
<gene>
    <name evidence="2" type="ORF">OSIN01602_LOCUS8032</name>
</gene>